<evidence type="ECO:0008006" key="4">
    <source>
        <dbReference type="Google" id="ProtNLM"/>
    </source>
</evidence>
<reference evidence="2" key="1">
    <citation type="submission" date="2019-12" db="EMBL/GenBank/DDBJ databases">
        <title>Whole genome sequencing of Haloarcula argentinensis strain pws5.</title>
        <authorList>
            <person name="Verma D.K."/>
            <person name="Gopal K."/>
            <person name="Prasad E.S."/>
        </authorList>
    </citation>
    <scope>NUCLEOTIDE SEQUENCE</scope>
    <source>
        <strain evidence="2">Pws5</strain>
    </source>
</reference>
<gene>
    <name evidence="2" type="ORF">GOC77_13410</name>
</gene>
<proteinExistence type="predicted"/>
<dbReference type="EMBL" id="WOWA01000006">
    <property type="protein sequence ID" value="NLV14264.1"/>
    <property type="molecule type" value="Genomic_DNA"/>
</dbReference>
<evidence type="ECO:0000313" key="2">
    <source>
        <dbReference type="EMBL" id="NLV14264.1"/>
    </source>
</evidence>
<comment type="caution">
    <text evidence="2">The sequence shown here is derived from an EMBL/GenBank/DDBJ whole genome shotgun (WGS) entry which is preliminary data.</text>
</comment>
<feature type="compositionally biased region" description="Polar residues" evidence="1">
    <location>
        <begin position="34"/>
        <end position="52"/>
    </location>
</feature>
<evidence type="ECO:0000313" key="3">
    <source>
        <dbReference type="Proteomes" id="UP000641625"/>
    </source>
</evidence>
<evidence type="ECO:0000256" key="1">
    <source>
        <dbReference type="SAM" id="MobiDB-lite"/>
    </source>
</evidence>
<dbReference type="AlphaFoldDB" id="A0A847UQA6"/>
<dbReference type="Proteomes" id="UP000641625">
    <property type="component" value="Unassembled WGS sequence"/>
</dbReference>
<accession>A0A847UQA6</accession>
<sequence>MRCHTSLTDAQRAAIADRAVKQVADTLVEMHDGSQLSQRNPLSDGDTSGYRT</sequence>
<organism evidence="2 3">
    <name type="scientific">Haloarcula argentinensis</name>
    <dbReference type="NCBI Taxonomy" id="43776"/>
    <lineage>
        <taxon>Archaea</taxon>
        <taxon>Methanobacteriati</taxon>
        <taxon>Methanobacteriota</taxon>
        <taxon>Stenosarchaea group</taxon>
        <taxon>Halobacteria</taxon>
        <taxon>Halobacteriales</taxon>
        <taxon>Haloarculaceae</taxon>
        <taxon>Haloarcula</taxon>
    </lineage>
</organism>
<dbReference type="RefSeq" id="WP_170097689.1">
    <property type="nucleotide sequence ID" value="NZ_WOWA01000006.1"/>
</dbReference>
<protein>
    <recommendedName>
        <fullName evidence="4">Transposase</fullName>
    </recommendedName>
</protein>
<feature type="region of interest" description="Disordered" evidence="1">
    <location>
        <begin position="31"/>
        <end position="52"/>
    </location>
</feature>
<name>A0A847UQA6_HALAR</name>